<dbReference type="RefSeq" id="WP_070966386.1">
    <property type="nucleotide sequence ID" value="NZ_CP017603.1"/>
</dbReference>
<evidence type="ECO:0000313" key="4">
    <source>
        <dbReference type="Proteomes" id="UP000177894"/>
    </source>
</evidence>
<dbReference type="Gene3D" id="3.30.460.10">
    <property type="entry name" value="Beta Polymerase, domain 2"/>
    <property type="match status" value="1"/>
</dbReference>
<dbReference type="InterPro" id="IPR041633">
    <property type="entry name" value="Polbeta"/>
</dbReference>
<dbReference type="EMBL" id="CP017603">
    <property type="protein sequence ID" value="AOY75871.1"/>
    <property type="molecule type" value="Genomic_DNA"/>
</dbReference>
<dbReference type="KEGG" id="cfm:BJL90_08180"/>
<dbReference type="CDD" id="cd05403">
    <property type="entry name" value="NT_KNTase_like"/>
    <property type="match status" value="1"/>
</dbReference>
<dbReference type="Pfam" id="PF18765">
    <property type="entry name" value="Polbeta"/>
    <property type="match status" value="1"/>
</dbReference>
<feature type="domain" description="Polymerase beta nucleotidyltransferase" evidence="1">
    <location>
        <begin position="11"/>
        <end position="100"/>
    </location>
</feature>
<evidence type="ECO:0000313" key="5">
    <source>
        <dbReference type="Proteomes" id="UP000192478"/>
    </source>
</evidence>
<keyword evidence="4" id="KW-1185">Reference proteome</keyword>
<organism evidence="3 5">
    <name type="scientific">Clostridium formicaceticum</name>
    <dbReference type="NCBI Taxonomy" id="1497"/>
    <lineage>
        <taxon>Bacteria</taxon>
        <taxon>Bacillati</taxon>
        <taxon>Bacillota</taxon>
        <taxon>Clostridia</taxon>
        <taxon>Eubacteriales</taxon>
        <taxon>Clostridiaceae</taxon>
        <taxon>Clostridium</taxon>
    </lineage>
</organism>
<dbReference type="InterPro" id="IPR043519">
    <property type="entry name" value="NT_sf"/>
</dbReference>
<evidence type="ECO:0000313" key="2">
    <source>
        <dbReference type="EMBL" id="AOY75871.1"/>
    </source>
</evidence>
<dbReference type="EMBL" id="CP020559">
    <property type="protein sequence ID" value="ARE86212.1"/>
    <property type="molecule type" value="Genomic_DNA"/>
</dbReference>
<dbReference type="Proteomes" id="UP000177894">
    <property type="component" value="Chromosome"/>
</dbReference>
<proteinExistence type="predicted"/>
<name>A0AAC9RI21_9CLOT</name>
<sequence>MNFGISSKSMEMIINTLMGKKEIEKAAIFGSRSMGNYKNGSDIDIVVYGTYITQEIVNQLSIELNELLPLPYYFDIVHYEALTHDGLKEHIDKFSKTFYNIKS</sequence>
<accession>A0AAC9RI21</accession>
<dbReference type="SUPFAM" id="SSF81301">
    <property type="entry name" value="Nucleotidyltransferase"/>
    <property type="match status" value="1"/>
</dbReference>
<gene>
    <name evidence="2" type="ORF">BJL90_08180</name>
    <name evidence="3" type="ORF">CLFO_05340</name>
</gene>
<dbReference type="AlphaFoldDB" id="A0AAC9RI21"/>
<dbReference type="Proteomes" id="UP000192478">
    <property type="component" value="Chromosome"/>
</dbReference>
<reference evidence="3 5" key="2">
    <citation type="submission" date="2017-03" db="EMBL/GenBank/DDBJ databases">
        <title>Complete sequence of Clostridium formicaceticum DSM 92.</title>
        <authorList>
            <person name="Poehlein A."/>
            <person name="Karl M."/>
            <person name="Bengelsdorf F.R."/>
            <person name="Duerre P."/>
            <person name="Daniel R."/>
        </authorList>
    </citation>
    <scope>NUCLEOTIDE SEQUENCE [LARGE SCALE GENOMIC DNA]</scope>
    <source>
        <strain evidence="3 5">DSM 92</strain>
    </source>
</reference>
<protein>
    <submittedName>
        <fullName evidence="2">DNA polymerase III subunit beta</fullName>
    </submittedName>
</protein>
<evidence type="ECO:0000313" key="3">
    <source>
        <dbReference type="EMBL" id="ARE86212.1"/>
    </source>
</evidence>
<evidence type="ECO:0000259" key="1">
    <source>
        <dbReference type="Pfam" id="PF18765"/>
    </source>
</evidence>
<reference evidence="2 4" key="1">
    <citation type="submission" date="2016-10" db="EMBL/GenBank/DDBJ databases">
        <title>Complete Genome Sequence of Acetogen Clostridium formicoaceticum ATCC 27076.</title>
        <authorList>
            <person name="Bao T."/>
            <person name="Cheng C."/>
            <person name="Zhao J."/>
            <person name="Yang S.-T."/>
            <person name="Wang J."/>
            <person name="Wang M."/>
        </authorList>
    </citation>
    <scope>NUCLEOTIDE SEQUENCE [LARGE SCALE GENOMIC DNA]</scope>
    <source>
        <strain evidence="2 4">ATCC 27076</strain>
    </source>
</reference>